<dbReference type="InterPro" id="IPR014710">
    <property type="entry name" value="RmlC-like_jellyroll"/>
</dbReference>
<dbReference type="EMBL" id="AP012319">
    <property type="protein sequence ID" value="BAL90281.1"/>
    <property type="molecule type" value="Genomic_DNA"/>
</dbReference>
<dbReference type="PANTHER" id="PTHR21047">
    <property type="entry name" value="DTDP-6-DEOXY-D-GLUCOSE-3,5 EPIMERASE"/>
    <property type="match status" value="1"/>
</dbReference>
<dbReference type="GO" id="GO:0019305">
    <property type="term" value="P:dTDP-rhamnose biosynthetic process"/>
    <property type="evidence" value="ECO:0007669"/>
    <property type="project" value="TreeGrafter"/>
</dbReference>
<accession>I0HB94</accession>
<gene>
    <name evidence="4" type="ordered locus">AMIS_50610</name>
</gene>
<dbReference type="AlphaFoldDB" id="I0HB94"/>
<protein>
    <submittedName>
        <fullName evidence="4">Putative dTDP-4-dehydrorhamnose 3,5-epimerase</fullName>
    </submittedName>
</protein>
<dbReference type="OrthoDB" id="9800680at2"/>
<dbReference type="PANTHER" id="PTHR21047:SF2">
    <property type="entry name" value="THYMIDINE DIPHOSPHO-4-KETO-RHAMNOSE 3,5-EPIMERASE"/>
    <property type="match status" value="1"/>
</dbReference>
<reference evidence="4 5" key="1">
    <citation type="submission" date="2012-02" db="EMBL/GenBank/DDBJ databases">
        <title>Complete genome sequence of Actinoplanes missouriensis 431 (= NBRC 102363).</title>
        <authorList>
            <person name="Ohnishi Y."/>
            <person name="Ishikawa J."/>
            <person name="Sekine M."/>
            <person name="Hosoyama A."/>
            <person name="Harada T."/>
            <person name="Narita H."/>
            <person name="Hata T."/>
            <person name="Konno Y."/>
            <person name="Tutikane K."/>
            <person name="Fujita N."/>
            <person name="Horinouchi S."/>
            <person name="Hayakawa M."/>
        </authorList>
    </citation>
    <scope>NUCLEOTIDE SEQUENCE [LARGE SCALE GENOMIC DNA]</scope>
    <source>
        <strain evidence="5">ATCC 14538 / DSM 43046 / CBS 188.64 / JCM 3121 / NBRC 102363 / NCIMB 12654 / NRRL B-3342 / UNCC 431</strain>
    </source>
</reference>
<name>I0HB94_ACTM4</name>
<dbReference type="Pfam" id="PF00908">
    <property type="entry name" value="dTDP_sugar_isom"/>
    <property type="match status" value="1"/>
</dbReference>
<dbReference type="InterPro" id="IPR000888">
    <property type="entry name" value="RmlC-like"/>
</dbReference>
<dbReference type="HOGENOM" id="CLU_090940_0_0_11"/>
<dbReference type="STRING" id="512565.AMIS_50610"/>
<feature type="site" description="Participates in a stacking interaction with the thymidine ring of dTDP-4-oxo-6-deoxyglucose" evidence="3">
    <location>
        <position position="139"/>
    </location>
</feature>
<evidence type="ECO:0000313" key="4">
    <source>
        <dbReference type="EMBL" id="BAL90281.1"/>
    </source>
</evidence>
<dbReference type="Proteomes" id="UP000007882">
    <property type="component" value="Chromosome"/>
</dbReference>
<evidence type="ECO:0000256" key="3">
    <source>
        <dbReference type="PIRSR" id="PIRSR600888-3"/>
    </source>
</evidence>
<evidence type="ECO:0000313" key="5">
    <source>
        <dbReference type="Proteomes" id="UP000007882"/>
    </source>
</evidence>
<sequence>MKARELAVAGAFAFTPEVFADDRGTFCSPLQEDSVAEVLGRPLFGVRQSSVSRSRRGVVRGVHFTALPVSMAKYVFCTRGMALDYVIDLRRGSPTFGRTDVIPLDPENGTAVYLPSGVGHLFVSLRDDTTMTYLLSAAYTADKERAVHPLDPELGLELPPGLVPVLSERDRTAPTLAQARERDLLPAYRDCLLADAA</sequence>
<evidence type="ECO:0000256" key="2">
    <source>
        <dbReference type="PIRSR" id="PIRSR600888-1"/>
    </source>
</evidence>
<dbReference type="Gene3D" id="2.60.120.10">
    <property type="entry name" value="Jelly Rolls"/>
    <property type="match status" value="1"/>
</dbReference>
<evidence type="ECO:0000256" key="1">
    <source>
        <dbReference type="ARBA" id="ARBA00010154"/>
    </source>
</evidence>
<dbReference type="PATRIC" id="fig|512565.3.peg.5054"/>
<proteinExistence type="inferred from homology"/>
<comment type="similarity">
    <text evidence="1">Belongs to the dTDP-4-dehydrorhamnose 3,5-epimerase family.</text>
</comment>
<dbReference type="SUPFAM" id="SSF51182">
    <property type="entry name" value="RmlC-like cupins"/>
    <property type="match status" value="1"/>
</dbReference>
<dbReference type="GO" id="GO:0000271">
    <property type="term" value="P:polysaccharide biosynthetic process"/>
    <property type="evidence" value="ECO:0007669"/>
    <property type="project" value="TreeGrafter"/>
</dbReference>
<dbReference type="RefSeq" id="WP_014445170.1">
    <property type="nucleotide sequence ID" value="NC_017093.1"/>
</dbReference>
<dbReference type="KEGG" id="ams:AMIS_50610"/>
<dbReference type="InterPro" id="IPR011051">
    <property type="entry name" value="RmlC_Cupin_sf"/>
</dbReference>
<dbReference type="eggNOG" id="COG1898">
    <property type="taxonomic scope" value="Bacteria"/>
</dbReference>
<dbReference type="GO" id="GO:0008830">
    <property type="term" value="F:dTDP-4-dehydrorhamnose 3,5-epimerase activity"/>
    <property type="evidence" value="ECO:0007669"/>
    <property type="project" value="InterPro"/>
</dbReference>
<feature type="active site" description="Proton donor" evidence="2">
    <location>
        <position position="133"/>
    </location>
</feature>
<keyword evidence="5" id="KW-1185">Reference proteome</keyword>
<feature type="active site" description="Proton acceptor" evidence="2">
    <location>
        <position position="63"/>
    </location>
</feature>
<dbReference type="GO" id="GO:0005829">
    <property type="term" value="C:cytosol"/>
    <property type="evidence" value="ECO:0007669"/>
    <property type="project" value="TreeGrafter"/>
</dbReference>
<organism evidence="4 5">
    <name type="scientific">Actinoplanes missouriensis (strain ATCC 14538 / DSM 43046 / CBS 188.64 / JCM 3121 / NBRC 102363 / NCIMB 12654 / NRRL B-3342 / UNCC 431)</name>
    <dbReference type="NCBI Taxonomy" id="512565"/>
    <lineage>
        <taxon>Bacteria</taxon>
        <taxon>Bacillati</taxon>
        <taxon>Actinomycetota</taxon>
        <taxon>Actinomycetes</taxon>
        <taxon>Micromonosporales</taxon>
        <taxon>Micromonosporaceae</taxon>
        <taxon>Actinoplanes</taxon>
    </lineage>
</organism>